<evidence type="ECO:0000313" key="3">
    <source>
        <dbReference type="Proteomes" id="UP001595867"/>
    </source>
</evidence>
<name>A0ABV8J4V8_9ACTN</name>
<sequence>MIVDRRVLALVTVLMLAGCGEPAPRTVPPPSPAPVRSPIVEAEPVAVPGAARAGSVPAVVQHGSRDVKRVALTFDADMTDAMTARLRRGEVKSYANLRLLGILEKRRIPATFFVTGQWAEQYPDVTRRIVGNPLFEVANHSYEHAAFTGDCYNLPRVKPADMTEDVAKTFRVLEPFGGRQTRYFRFPGLCHDRAALTALAPLGVTVVDGDVVSGDPFARGPEPVVDAVLSQVKPGSIVIMHVTEANALYTDDALPAILAGLRRRGLEPVTLSELLAGRRADVSPLPGAP</sequence>
<dbReference type="SUPFAM" id="SSF88713">
    <property type="entry name" value="Glycoside hydrolase/deacetylase"/>
    <property type="match status" value="1"/>
</dbReference>
<dbReference type="EMBL" id="JBHSBL010000024">
    <property type="protein sequence ID" value="MFC4070045.1"/>
    <property type="molecule type" value="Genomic_DNA"/>
</dbReference>
<dbReference type="Proteomes" id="UP001595867">
    <property type="component" value="Unassembled WGS sequence"/>
</dbReference>
<dbReference type="PROSITE" id="PS51257">
    <property type="entry name" value="PROKAR_LIPOPROTEIN"/>
    <property type="match status" value="1"/>
</dbReference>
<dbReference type="Gene3D" id="3.20.20.370">
    <property type="entry name" value="Glycoside hydrolase/deacetylase"/>
    <property type="match status" value="1"/>
</dbReference>
<dbReference type="PROSITE" id="PS51677">
    <property type="entry name" value="NODB"/>
    <property type="match status" value="1"/>
</dbReference>
<organism evidence="2 3">
    <name type="scientific">Actinoplanes subglobosus</name>
    <dbReference type="NCBI Taxonomy" id="1547892"/>
    <lineage>
        <taxon>Bacteria</taxon>
        <taxon>Bacillati</taxon>
        <taxon>Actinomycetota</taxon>
        <taxon>Actinomycetes</taxon>
        <taxon>Micromonosporales</taxon>
        <taxon>Micromonosporaceae</taxon>
        <taxon>Actinoplanes</taxon>
    </lineage>
</organism>
<evidence type="ECO:0000313" key="2">
    <source>
        <dbReference type="EMBL" id="MFC4070045.1"/>
    </source>
</evidence>
<gene>
    <name evidence="2" type="ORF">ACFO0C_34390</name>
</gene>
<dbReference type="Pfam" id="PF01522">
    <property type="entry name" value="Polysacc_deac_1"/>
    <property type="match status" value="1"/>
</dbReference>
<dbReference type="PANTHER" id="PTHR10587">
    <property type="entry name" value="GLYCOSYL TRANSFERASE-RELATED"/>
    <property type="match status" value="1"/>
</dbReference>
<feature type="domain" description="NodB homology" evidence="1">
    <location>
        <begin position="68"/>
        <end position="269"/>
    </location>
</feature>
<reference evidence="3" key="1">
    <citation type="journal article" date="2019" name="Int. J. Syst. Evol. Microbiol.">
        <title>The Global Catalogue of Microorganisms (GCM) 10K type strain sequencing project: providing services to taxonomists for standard genome sequencing and annotation.</title>
        <authorList>
            <consortium name="The Broad Institute Genomics Platform"/>
            <consortium name="The Broad Institute Genome Sequencing Center for Infectious Disease"/>
            <person name="Wu L."/>
            <person name="Ma J."/>
        </authorList>
    </citation>
    <scope>NUCLEOTIDE SEQUENCE [LARGE SCALE GENOMIC DNA]</scope>
    <source>
        <strain evidence="3">TBRC 5832</strain>
    </source>
</reference>
<dbReference type="PANTHER" id="PTHR10587:SF134">
    <property type="entry name" value="SECRETED PROTEIN"/>
    <property type="match status" value="1"/>
</dbReference>
<keyword evidence="3" id="KW-1185">Reference proteome</keyword>
<evidence type="ECO:0000259" key="1">
    <source>
        <dbReference type="PROSITE" id="PS51677"/>
    </source>
</evidence>
<proteinExistence type="predicted"/>
<dbReference type="InterPro" id="IPR011330">
    <property type="entry name" value="Glyco_hydro/deAcase_b/a-brl"/>
</dbReference>
<dbReference type="InterPro" id="IPR050248">
    <property type="entry name" value="Polysacc_deacetylase_ArnD"/>
</dbReference>
<protein>
    <submittedName>
        <fullName evidence="2">Polysaccharide deacetylase family protein</fullName>
    </submittedName>
</protein>
<accession>A0ABV8J4V8</accession>
<dbReference type="RefSeq" id="WP_378070938.1">
    <property type="nucleotide sequence ID" value="NZ_JBHSBL010000024.1"/>
</dbReference>
<dbReference type="InterPro" id="IPR002509">
    <property type="entry name" value="NODB_dom"/>
</dbReference>
<comment type="caution">
    <text evidence="2">The sequence shown here is derived from an EMBL/GenBank/DDBJ whole genome shotgun (WGS) entry which is preliminary data.</text>
</comment>